<evidence type="ECO:0000313" key="1">
    <source>
        <dbReference type="EMBL" id="RUM95418.1"/>
    </source>
</evidence>
<sequence length="108" mass="12036">MVDWLATVKEQGEFATSMAKKVAEALAHPELTIDQAGQICAMVEKAAQRFEQLAGEMDECNLDESLYEVAESIEDVWTAVSLAAVNKIRTMQGFEPIEDGARRYDEDH</sequence>
<reference evidence="1 2" key="1">
    <citation type="submission" date="2018-11" db="EMBL/GenBank/DDBJ databases">
        <title>Pseudaminobacter arsenicus sp. nov., an arsenic-resistant bacterium isolated from arsenic-rich aquifers.</title>
        <authorList>
            <person name="Mu Y."/>
        </authorList>
    </citation>
    <scope>NUCLEOTIDE SEQUENCE [LARGE SCALE GENOMIC DNA]</scope>
    <source>
        <strain evidence="1 2">CB3</strain>
    </source>
</reference>
<organism evidence="1 2">
    <name type="scientific">Borborobacter arsenicus</name>
    <dbReference type="NCBI Taxonomy" id="1851146"/>
    <lineage>
        <taxon>Bacteria</taxon>
        <taxon>Pseudomonadati</taxon>
        <taxon>Pseudomonadota</taxon>
        <taxon>Alphaproteobacteria</taxon>
        <taxon>Hyphomicrobiales</taxon>
        <taxon>Phyllobacteriaceae</taxon>
        <taxon>Borborobacter</taxon>
    </lineage>
</organism>
<dbReference type="RefSeq" id="WP_128628661.1">
    <property type="nucleotide sequence ID" value="NZ_RKST01000044.1"/>
</dbReference>
<protein>
    <recommendedName>
        <fullName evidence="3">NTP pyrophosphohydrolase MazG putative catalytic core domain-containing protein</fullName>
    </recommendedName>
</protein>
<keyword evidence="2" id="KW-1185">Reference proteome</keyword>
<proteinExistence type="predicted"/>
<evidence type="ECO:0000313" key="2">
    <source>
        <dbReference type="Proteomes" id="UP000281647"/>
    </source>
</evidence>
<evidence type="ECO:0008006" key="3">
    <source>
        <dbReference type="Google" id="ProtNLM"/>
    </source>
</evidence>
<dbReference type="Proteomes" id="UP000281647">
    <property type="component" value="Unassembled WGS sequence"/>
</dbReference>
<dbReference type="AlphaFoldDB" id="A0A432UZZ1"/>
<accession>A0A432UZZ1</accession>
<dbReference type="OrthoDB" id="8093859at2"/>
<gene>
    <name evidence="1" type="ORF">EET67_23320</name>
</gene>
<name>A0A432UZZ1_9HYPH</name>
<dbReference type="EMBL" id="RKST01000044">
    <property type="protein sequence ID" value="RUM95418.1"/>
    <property type="molecule type" value="Genomic_DNA"/>
</dbReference>
<comment type="caution">
    <text evidence="1">The sequence shown here is derived from an EMBL/GenBank/DDBJ whole genome shotgun (WGS) entry which is preliminary data.</text>
</comment>